<keyword evidence="2" id="KW-1185">Reference proteome</keyword>
<evidence type="ECO:0000313" key="1">
    <source>
        <dbReference type="EMBL" id="CAK7349884.1"/>
    </source>
</evidence>
<proteinExistence type="predicted"/>
<organism evidence="1 2">
    <name type="scientific">Dovyalis caffra</name>
    <dbReference type="NCBI Taxonomy" id="77055"/>
    <lineage>
        <taxon>Eukaryota</taxon>
        <taxon>Viridiplantae</taxon>
        <taxon>Streptophyta</taxon>
        <taxon>Embryophyta</taxon>
        <taxon>Tracheophyta</taxon>
        <taxon>Spermatophyta</taxon>
        <taxon>Magnoliopsida</taxon>
        <taxon>eudicotyledons</taxon>
        <taxon>Gunneridae</taxon>
        <taxon>Pentapetalae</taxon>
        <taxon>rosids</taxon>
        <taxon>fabids</taxon>
        <taxon>Malpighiales</taxon>
        <taxon>Salicaceae</taxon>
        <taxon>Flacourtieae</taxon>
        <taxon>Dovyalis</taxon>
    </lineage>
</organism>
<protein>
    <submittedName>
        <fullName evidence="1">Uncharacterized protein</fullName>
    </submittedName>
</protein>
<sequence>MAIFYPFSSSQQPAAPLIASILDFMTQLIITIRTAIPVDVNPGSETRLQRRNSGEFWPNSDSDRFDDRKLSDFDLKNDLGFVESGRIDVGFEEIGEIEAKERKFESLDGEVSNFKGKGELGFEENVKAQMGFEGFGETQSKDNKFVKFWSDSSIHTTRGILRKENIS</sequence>
<gene>
    <name evidence="1" type="ORF">DCAF_LOCUS22607</name>
</gene>
<evidence type="ECO:0000313" key="2">
    <source>
        <dbReference type="Proteomes" id="UP001314170"/>
    </source>
</evidence>
<dbReference type="AlphaFoldDB" id="A0AAV1SEJ9"/>
<dbReference type="Proteomes" id="UP001314170">
    <property type="component" value="Unassembled WGS sequence"/>
</dbReference>
<name>A0AAV1SEJ9_9ROSI</name>
<dbReference type="EMBL" id="CAWUPB010001178">
    <property type="protein sequence ID" value="CAK7349884.1"/>
    <property type="molecule type" value="Genomic_DNA"/>
</dbReference>
<comment type="caution">
    <text evidence="1">The sequence shown here is derived from an EMBL/GenBank/DDBJ whole genome shotgun (WGS) entry which is preliminary data.</text>
</comment>
<reference evidence="1 2" key="1">
    <citation type="submission" date="2024-01" db="EMBL/GenBank/DDBJ databases">
        <authorList>
            <person name="Waweru B."/>
        </authorList>
    </citation>
    <scope>NUCLEOTIDE SEQUENCE [LARGE SCALE GENOMIC DNA]</scope>
</reference>
<accession>A0AAV1SEJ9</accession>